<keyword evidence="1" id="KW-0808">Transferase</keyword>
<dbReference type="Gene3D" id="3.40.50.150">
    <property type="entry name" value="Vaccinia Virus protein VP39"/>
    <property type="match status" value="1"/>
</dbReference>
<dbReference type="CDD" id="cd02440">
    <property type="entry name" value="AdoMet_MTases"/>
    <property type="match status" value="1"/>
</dbReference>
<accession>A0A5E4NIM3</accession>
<protein>
    <submittedName>
        <fullName evidence="1">Lysine methyltransferase,S-adenosyl-L-methionine-dependent methyltransferase</fullName>
    </submittedName>
</protein>
<dbReference type="SUPFAM" id="SSF53335">
    <property type="entry name" value="S-adenosyl-L-methionine-dependent methyltransferases"/>
    <property type="match status" value="1"/>
</dbReference>
<sequence length="266" mass="30616">MKLKHQNLESFTDRSKNAMYKSWHIPNEIITAYNDLILKTFVHDINAAISFTEFPGETSNIPRYFDLESIDVTLKFCQYEYGDVNCVVWDAAIVLAKYLENLFVQKKETFESKTVIELGSGLGCVGLTAACFGGIVTLTDLSENVQQLKQNIDENKHFLKGKAQSITLKWGTTFESEPFDFLLMADCIYYPEVIEALVKTMIELTTPNTVILISQELRETEKQKNTWKMFIDLLTEYFTLSYIPEEEQHPIYRSSDIVLINAKKKK</sequence>
<dbReference type="GO" id="GO:0005829">
    <property type="term" value="C:cytosol"/>
    <property type="evidence" value="ECO:0007669"/>
    <property type="project" value="TreeGrafter"/>
</dbReference>
<dbReference type="GO" id="GO:0032259">
    <property type="term" value="P:methylation"/>
    <property type="evidence" value="ECO:0007669"/>
    <property type="project" value="UniProtKB-KW"/>
</dbReference>
<reference evidence="1 2" key="1">
    <citation type="submission" date="2019-08" db="EMBL/GenBank/DDBJ databases">
        <authorList>
            <person name="Alioto T."/>
            <person name="Alioto T."/>
            <person name="Gomez Garrido J."/>
        </authorList>
    </citation>
    <scope>NUCLEOTIDE SEQUENCE [LARGE SCALE GENOMIC DNA]</scope>
</reference>
<dbReference type="AlphaFoldDB" id="A0A5E4NIM3"/>
<dbReference type="InterPro" id="IPR019410">
    <property type="entry name" value="Methyltransf_16"/>
</dbReference>
<dbReference type="GO" id="GO:0032991">
    <property type="term" value="C:protein-containing complex"/>
    <property type="evidence" value="ECO:0007669"/>
    <property type="project" value="TreeGrafter"/>
</dbReference>
<organism evidence="1 2">
    <name type="scientific">Cinara cedri</name>
    <dbReference type="NCBI Taxonomy" id="506608"/>
    <lineage>
        <taxon>Eukaryota</taxon>
        <taxon>Metazoa</taxon>
        <taxon>Ecdysozoa</taxon>
        <taxon>Arthropoda</taxon>
        <taxon>Hexapoda</taxon>
        <taxon>Insecta</taxon>
        <taxon>Pterygota</taxon>
        <taxon>Neoptera</taxon>
        <taxon>Paraneoptera</taxon>
        <taxon>Hemiptera</taxon>
        <taxon>Sternorrhyncha</taxon>
        <taxon>Aphidomorpha</taxon>
        <taxon>Aphidoidea</taxon>
        <taxon>Aphididae</taxon>
        <taxon>Lachninae</taxon>
        <taxon>Cinara</taxon>
    </lineage>
</organism>
<dbReference type="OrthoDB" id="413520at2759"/>
<keyword evidence="1" id="KW-0489">Methyltransferase</keyword>
<evidence type="ECO:0000313" key="1">
    <source>
        <dbReference type="EMBL" id="VVC44768.1"/>
    </source>
</evidence>
<dbReference type="Proteomes" id="UP000325440">
    <property type="component" value="Unassembled WGS sequence"/>
</dbReference>
<dbReference type="InterPro" id="IPR029063">
    <property type="entry name" value="SAM-dependent_MTases_sf"/>
</dbReference>
<dbReference type="PANTHER" id="PTHR14614:SF44">
    <property type="entry name" value="PROTEIN N-LYSINE METHYLTRANSFERASE METTL21D"/>
    <property type="match status" value="1"/>
</dbReference>
<gene>
    <name evidence="1" type="ORF">CINCED_3A010417</name>
</gene>
<dbReference type="PANTHER" id="PTHR14614">
    <property type="entry name" value="HEPATOCELLULAR CARCINOMA-ASSOCIATED ANTIGEN"/>
    <property type="match status" value="1"/>
</dbReference>
<proteinExistence type="predicted"/>
<dbReference type="Pfam" id="PF10294">
    <property type="entry name" value="Methyltransf_16"/>
    <property type="match status" value="1"/>
</dbReference>
<dbReference type="EMBL" id="CABPRJ010002387">
    <property type="protein sequence ID" value="VVC44768.1"/>
    <property type="molecule type" value="Genomic_DNA"/>
</dbReference>
<name>A0A5E4NIM3_9HEMI</name>
<keyword evidence="2" id="KW-1185">Reference proteome</keyword>
<evidence type="ECO:0000313" key="2">
    <source>
        <dbReference type="Proteomes" id="UP000325440"/>
    </source>
</evidence>
<dbReference type="GO" id="GO:0008168">
    <property type="term" value="F:methyltransferase activity"/>
    <property type="evidence" value="ECO:0007669"/>
    <property type="project" value="UniProtKB-KW"/>
</dbReference>